<gene>
    <name evidence="5" type="ORF">A2994_03500</name>
</gene>
<keyword evidence="3" id="KW-1133">Transmembrane helix</keyword>
<evidence type="ECO:0000313" key="6">
    <source>
        <dbReference type="Proteomes" id="UP000179010"/>
    </source>
</evidence>
<keyword evidence="1" id="KW-0732">Signal</keyword>
<dbReference type="Proteomes" id="UP000179010">
    <property type="component" value="Unassembled WGS sequence"/>
</dbReference>
<dbReference type="Pfam" id="PF04294">
    <property type="entry name" value="VanW"/>
    <property type="match status" value="1"/>
</dbReference>
<dbReference type="STRING" id="1798539.A2994_03500"/>
<name>A0A1F4PQ72_UNCK3</name>
<organism evidence="5 6">
    <name type="scientific">candidate division Kazan bacterium RIFCSPLOWO2_01_FULL_48_13</name>
    <dbReference type="NCBI Taxonomy" id="1798539"/>
    <lineage>
        <taxon>Bacteria</taxon>
        <taxon>Bacteria division Kazan-3B-28</taxon>
    </lineage>
</organism>
<dbReference type="PANTHER" id="PTHR35788:SF1">
    <property type="entry name" value="EXPORTED PROTEIN"/>
    <property type="match status" value="1"/>
</dbReference>
<feature type="compositionally biased region" description="Polar residues" evidence="2">
    <location>
        <begin position="593"/>
        <end position="603"/>
    </location>
</feature>
<keyword evidence="3" id="KW-0812">Transmembrane</keyword>
<dbReference type="InterPro" id="IPR011098">
    <property type="entry name" value="G5_dom"/>
</dbReference>
<feature type="domain" description="G5" evidence="4">
    <location>
        <begin position="503"/>
        <end position="580"/>
    </location>
</feature>
<evidence type="ECO:0000313" key="5">
    <source>
        <dbReference type="EMBL" id="OGB85192.1"/>
    </source>
</evidence>
<proteinExistence type="predicted"/>
<reference evidence="5 6" key="1">
    <citation type="journal article" date="2016" name="Nat. Commun.">
        <title>Thousands of microbial genomes shed light on interconnected biogeochemical processes in an aquifer system.</title>
        <authorList>
            <person name="Anantharaman K."/>
            <person name="Brown C.T."/>
            <person name="Hug L.A."/>
            <person name="Sharon I."/>
            <person name="Castelle C.J."/>
            <person name="Probst A.J."/>
            <person name="Thomas B.C."/>
            <person name="Singh A."/>
            <person name="Wilkins M.J."/>
            <person name="Karaoz U."/>
            <person name="Brodie E.L."/>
            <person name="Williams K.H."/>
            <person name="Hubbard S.S."/>
            <person name="Banfield J.F."/>
        </authorList>
    </citation>
    <scope>NUCLEOTIDE SEQUENCE [LARGE SCALE GENOMIC DNA]</scope>
</reference>
<dbReference type="EMBL" id="METE01000009">
    <property type="protein sequence ID" value="OGB85192.1"/>
    <property type="molecule type" value="Genomic_DNA"/>
</dbReference>
<dbReference type="SMART" id="SM01208">
    <property type="entry name" value="G5"/>
    <property type="match status" value="1"/>
</dbReference>
<dbReference type="InterPro" id="IPR022029">
    <property type="entry name" value="YoaR-like_PG-bd"/>
</dbReference>
<sequence length="613" mass="67207">MNKPRRRHPFWWVLTCFGVLLLLVISWYISFDIVYAERAMPNISVGGASIGGLSFDRADAVMADALAAAKLAKLSLVYQTNRYAYTIDQLGVELDLPATLDRIHRFGRTTNLFTNSRERFGGFFKFVAPEVAYDFTSGFATVASNLAKKYNQPAVEAGVTVKQQSAIVSPAQPGRELSGPTLRQLVGDRLGRLQLSDVILPIIDSAPAVSTETATATADQINQGLSSELVLTARGQDILALSPKQLWEWLEVYPEGAALVARLKPSELEKFAKSLEPKVNQPMQNAIFKLSGKQLVAFQPDRPGRVLRTQAAVDLIQQSFLSSNRSVELAVNYLEPKTKLADINNLGVNELVASGVSNFTGSPANRRHNIKTGALKFNGVMIAPAATFSFNKTLGVVDETTGYLPELVIKGDETIPEFGGGLCQVSTTAFRAILNGGYPVMERQNHSYRVVYYEPAGTDATIYPPSPDLKFINDSSGHIVMQTYIEGNNLHFDFYGTKLDRKVVLEGPKIFNITQPPEPVYIETSTIPEGETKQIDTAHRGADAILYRRIYDANGKEIRQEEFKSHYVPWPAKFLVGVKAAPPVSTDLKNVPPESSGSEQSLVPLTPSEPAIP</sequence>
<dbReference type="InterPro" id="IPR052913">
    <property type="entry name" value="Glycopeptide_resist_protein"/>
</dbReference>
<evidence type="ECO:0000256" key="1">
    <source>
        <dbReference type="ARBA" id="ARBA00022729"/>
    </source>
</evidence>
<protein>
    <recommendedName>
        <fullName evidence="4">G5 domain-containing protein</fullName>
    </recommendedName>
</protein>
<evidence type="ECO:0000259" key="4">
    <source>
        <dbReference type="SMART" id="SM01208"/>
    </source>
</evidence>
<keyword evidence="3" id="KW-0472">Membrane</keyword>
<feature type="region of interest" description="Disordered" evidence="2">
    <location>
        <begin position="584"/>
        <end position="613"/>
    </location>
</feature>
<evidence type="ECO:0000256" key="3">
    <source>
        <dbReference type="SAM" id="Phobius"/>
    </source>
</evidence>
<feature type="transmembrane region" description="Helical" evidence="3">
    <location>
        <begin position="12"/>
        <end position="31"/>
    </location>
</feature>
<evidence type="ECO:0000256" key="2">
    <source>
        <dbReference type="SAM" id="MobiDB-lite"/>
    </source>
</evidence>
<comment type="caution">
    <text evidence="5">The sequence shown here is derived from an EMBL/GenBank/DDBJ whole genome shotgun (WGS) entry which is preliminary data.</text>
</comment>
<dbReference type="PANTHER" id="PTHR35788">
    <property type="entry name" value="EXPORTED PROTEIN-RELATED"/>
    <property type="match status" value="1"/>
</dbReference>
<dbReference type="Pfam" id="PF12229">
    <property type="entry name" value="PG_binding_4"/>
    <property type="match status" value="1"/>
</dbReference>
<dbReference type="InterPro" id="IPR007391">
    <property type="entry name" value="Vancomycin_resist_VanW"/>
</dbReference>
<dbReference type="AlphaFoldDB" id="A0A1F4PQ72"/>
<accession>A0A1F4PQ72</accession>